<dbReference type="PIRSF" id="PIRSF018266">
    <property type="entry name" value="FecR"/>
    <property type="match status" value="1"/>
</dbReference>
<evidence type="ECO:0000259" key="2">
    <source>
        <dbReference type="Pfam" id="PF04773"/>
    </source>
</evidence>
<proteinExistence type="predicted"/>
<protein>
    <submittedName>
        <fullName evidence="4">FecR domain-containing protein</fullName>
    </submittedName>
</protein>
<dbReference type="Pfam" id="PF04773">
    <property type="entry name" value="FecR"/>
    <property type="match status" value="1"/>
</dbReference>
<evidence type="ECO:0000256" key="1">
    <source>
        <dbReference type="SAM" id="Phobius"/>
    </source>
</evidence>
<dbReference type="PANTHER" id="PTHR30273:SF2">
    <property type="entry name" value="PROTEIN FECR"/>
    <property type="match status" value="1"/>
</dbReference>
<gene>
    <name evidence="4" type="ORF">IFO69_03460</name>
</gene>
<dbReference type="InterPro" id="IPR012373">
    <property type="entry name" value="Ferrdict_sens_TM"/>
</dbReference>
<name>A0ABR9AG10_9BACT</name>
<feature type="domain" description="FecR protein" evidence="2">
    <location>
        <begin position="142"/>
        <end position="233"/>
    </location>
</feature>
<dbReference type="Proteomes" id="UP000647133">
    <property type="component" value="Unassembled WGS sequence"/>
</dbReference>
<evidence type="ECO:0000259" key="3">
    <source>
        <dbReference type="Pfam" id="PF16344"/>
    </source>
</evidence>
<evidence type="ECO:0000313" key="4">
    <source>
        <dbReference type="EMBL" id="MBD8487800.1"/>
    </source>
</evidence>
<keyword evidence="1" id="KW-0472">Membrane</keyword>
<reference evidence="4 5" key="1">
    <citation type="submission" date="2020-09" db="EMBL/GenBank/DDBJ databases">
        <title>Echinicola sp. CAU 1574 isolated from sand of Sido Beach.</title>
        <authorList>
            <person name="Kim W."/>
        </authorList>
    </citation>
    <scope>NUCLEOTIDE SEQUENCE [LARGE SCALE GENOMIC DNA]</scope>
    <source>
        <strain evidence="4 5">CAU 1574</strain>
    </source>
</reference>
<dbReference type="InterPro" id="IPR006860">
    <property type="entry name" value="FecR"/>
</dbReference>
<dbReference type="EMBL" id="JACYTQ010000001">
    <property type="protein sequence ID" value="MBD8487800.1"/>
    <property type="molecule type" value="Genomic_DNA"/>
</dbReference>
<dbReference type="RefSeq" id="WP_192008305.1">
    <property type="nucleotide sequence ID" value="NZ_JACYTQ010000001.1"/>
</dbReference>
<dbReference type="InterPro" id="IPR032508">
    <property type="entry name" value="FecR_C"/>
</dbReference>
<evidence type="ECO:0000313" key="5">
    <source>
        <dbReference type="Proteomes" id="UP000647133"/>
    </source>
</evidence>
<keyword evidence="1" id="KW-0812">Transmembrane</keyword>
<keyword evidence="1" id="KW-1133">Transmembrane helix</keyword>
<sequence>MQFNPSTEEDFLLNEHFVQWVMDPNEESNRYWAKWANENPDKTLMMRRSKEVILSLHLETFEMGETDNERILDSLLKHHQQSKEGLGRRGGFQVFMEFLLANRVAAVIAFFITFLGSMTYLLQPSVEQKDSKEIIWLSKSSKPGTKMSFHLPDGSLVKLNANSTIEFPEHFSDSTREVRLAGQAFFDVEHDEAVPFVVSAGDLKVKVLGTSFDVNSRPDRVDQKVALLNGRVEVITTDGIRESLSPMEMITYSKANKEMVKGNFDAEVVTGWKDGVIKFENTDFKEVFEILEGWYGVEIILSESVKFKGGLNGRYENEMLDNVLKGLAYTEGFEYRIDDKKVTIF</sequence>
<keyword evidence="5" id="KW-1185">Reference proteome</keyword>
<dbReference type="Gene3D" id="2.60.120.1440">
    <property type="match status" value="1"/>
</dbReference>
<accession>A0ABR9AG10</accession>
<feature type="domain" description="Protein FecR C-terminal" evidence="3">
    <location>
        <begin position="277"/>
        <end position="344"/>
    </location>
</feature>
<organism evidence="4 5">
    <name type="scientific">Echinicola arenosa</name>
    <dbReference type="NCBI Taxonomy" id="2774144"/>
    <lineage>
        <taxon>Bacteria</taxon>
        <taxon>Pseudomonadati</taxon>
        <taxon>Bacteroidota</taxon>
        <taxon>Cytophagia</taxon>
        <taxon>Cytophagales</taxon>
        <taxon>Cyclobacteriaceae</taxon>
        <taxon>Echinicola</taxon>
    </lineage>
</organism>
<feature type="transmembrane region" description="Helical" evidence="1">
    <location>
        <begin position="98"/>
        <end position="122"/>
    </location>
</feature>
<comment type="caution">
    <text evidence="4">The sequence shown here is derived from an EMBL/GenBank/DDBJ whole genome shotgun (WGS) entry which is preliminary data.</text>
</comment>
<dbReference type="Pfam" id="PF16344">
    <property type="entry name" value="FecR_C"/>
    <property type="match status" value="1"/>
</dbReference>
<dbReference type="PANTHER" id="PTHR30273">
    <property type="entry name" value="PERIPLASMIC SIGNAL SENSOR AND SIGMA FACTOR ACTIVATOR FECR-RELATED"/>
    <property type="match status" value="1"/>
</dbReference>
<dbReference type="Gene3D" id="3.55.50.30">
    <property type="match status" value="1"/>
</dbReference>